<keyword evidence="2" id="KW-1185">Reference proteome</keyword>
<dbReference type="EMBL" id="JAQIZT010000005">
    <property type="protein sequence ID" value="KAJ6995932.1"/>
    <property type="molecule type" value="Genomic_DNA"/>
</dbReference>
<protein>
    <submittedName>
        <fullName evidence="1">Uncharacterized protein</fullName>
    </submittedName>
</protein>
<reference evidence="1" key="1">
    <citation type="journal article" date="2023" name="Mol. Ecol. Resour.">
        <title>Chromosome-level genome assembly of a triploid poplar Populus alba 'Berolinensis'.</title>
        <authorList>
            <person name="Chen S."/>
            <person name="Yu Y."/>
            <person name="Wang X."/>
            <person name="Wang S."/>
            <person name="Zhang T."/>
            <person name="Zhou Y."/>
            <person name="He R."/>
            <person name="Meng N."/>
            <person name="Wang Y."/>
            <person name="Liu W."/>
            <person name="Liu Z."/>
            <person name="Liu J."/>
            <person name="Guo Q."/>
            <person name="Huang H."/>
            <person name="Sederoff R.R."/>
            <person name="Wang G."/>
            <person name="Qu G."/>
            <person name="Chen S."/>
        </authorList>
    </citation>
    <scope>NUCLEOTIDE SEQUENCE</scope>
    <source>
        <strain evidence="1">SC-2020</strain>
    </source>
</reference>
<evidence type="ECO:0000313" key="1">
    <source>
        <dbReference type="EMBL" id="KAJ6995932.1"/>
    </source>
</evidence>
<sequence length="93" mass="10513">MSGIEVPVFFTVDSSICSSKSVSFKRSCSFMSSMVVVLSPRSHLNQRRHLHFSWCRSSMPETWPIPRKVTGRLKTPVRNSTPIQSSLELVIMA</sequence>
<name>A0AAD6QT23_9ROSI</name>
<comment type="caution">
    <text evidence="1">The sequence shown here is derived from an EMBL/GenBank/DDBJ whole genome shotgun (WGS) entry which is preliminary data.</text>
</comment>
<gene>
    <name evidence="1" type="ORF">NC653_012725</name>
</gene>
<organism evidence="1 2">
    <name type="scientific">Populus alba x Populus x berolinensis</name>
    <dbReference type="NCBI Taxonomy" id="444605"/>
    <lineage>
        <taxon>Eukaryota</taxon>
        <taxon>Viridiplantae</taxon>
        <taxon>Streptophyta</taxon>
        <taxon>Embryophyta</taxon>
        <taxon>Tracheophyta</taxon>
        <taxon>Spermatophyta</taxon>
        <taxon>Magnoliopsida</taxon>
        <taxon>eudicotyledons</taxon>
        <taxon>Gunneridae</taxon>
        <taxon>Pentapetalae</taxon>
        <taxon>rosids</taxon>
        <taxon>fabids</taxon>
        <taxon>Malpighiales</taxon>
        <taxon>Salicaceae</taxon>
        <taxon>Saliceae</taxon>
        <taxon>Populus</taxon>
    </lineage>
</organism>
<dbReference type="AlphaFoldDB" id="A0AAD6QT23"/>
<proteinExistence type="predicted"/>
<accession>A0AAD6QT23</accession>
<evidence type="ECO:0000313" key="2">
    <source>
        <dbReference type="Proteomes" id="UP001164929"/>
    </source>
</evidence>
<dbReference type="Proteomes" id="UP001164929">
    <property type="component" value="Chromosome 5"/>
</dbReference>